<dbReference type="EMBL" id="JAHQIW010000141">
    <property type="protein sequence ID" value="KAJ1346211.1"/>
    <property type="molecule type" value="Genomic_DNA"/>
</dbReference>
<feature type="compositionally biased region" description="Polar residues" evidence="1">
    <location>
        <begin position="17"/>
        <end position="28"/>
    </location>
</feature>
<accession>A0AAD5QGI1</accession>
<proteinExistence type="predicted"/>
<protein>
    <submittedName>
        <fullName evidence="2">Uncharacterized protein</fullName>
    </submittedName>
</protein>
<evidence type="ECO:0000313" key="2">
    <source>
        <dbReference type="EMBL" id="KAJ1346211.1"/>
    </source>
</evidence>
<reference evidence="2" key="1">
    <citation type="submission" date="2021-06" db="EMBL/GenBank/DDBJ databases">
        <title>Parelaphostrongylus tenuis whole genome reference sequence.</title>
        <authorList>
            <person name="Garwood T.J."/>
            <person name="Larsen P.A."/>
            <person name="Fountain-Jones N.M."/>
            <person name="Garbe J.R."/>
            <person name="Macchietto M.G."/>
            <person name="Kania S.A."/>
            <person name="Gerhold R.W."/>
            <person name="Richards J.E."/>
            <person name="Wolf T.M."/>
        </authorList>
    </citation>
    <scope>NUCLEOTIDE SEQUENCE</scope>
    <source>
        <strain evidence="2">MNPRO001-30</strain>
        <tissue evidence="2">Meninges</tissue>
    </source>
</reference>
<sequence>MYGVLIKTLLQHDNKDTASSQRTSSSPEQYAPPFRGAGLLQVRVLLNLGITSEPASLSKARRSATQSAAQAPVHDDHDDQPPFTGTC</sequence>
<feature type="region of interest" description="Disordered" evidence="1">
    <location>
        <begin position="55"/>
        <end position="87"/>
    </location>
</feature>
<name>A0AAD5QGI1_PARTN</name>
<comment type="caution">
    <text evidence="2">The sequence shown here is derived from an EMBL/GenBank/DDBJ whole genome shotgun (WGS) entry which is preliminary data.</text>
</comment>
<keyword evidence="3" id="KW-1185">Reference proteome</keyword>
<evidence type="ECO:0000313" key="3">
    <source>
        <dbReference type="Proteomes" id="UP001196413"/>
    </source>
</evidence>
<organism evidence="2 3">
    <name type="scientific">Parelaphostrongylus tenuis</name>
    <name type="common">Meningeal worm</name>
    <dbReference type="NCBI Taxonomy" id="148309"/>
    <lineage>
        <taxon>Eukaryota</taxon>
        <taxon>Metazoa</taxon>
        <taxon>Ecdysozoa</taxon>
        <taxon>Nematoda</taxon>
        <taxon>Chromadorea</taxon>
        <taxon>Rhabditida</taxon>
        <taxon>Rhabditina</taxon>
        <taxon>Rhabditomorpha</taxon>
        <taxon>Strongyloidea</taxon>
        <taxon>Metastrongylidae</taxon>
        <taxon>Parelaphostrongylus</taxon>
    </lineage>
</organism>
<feature type="region of interest" description="Disordered" evidence="1">
    <location>
        <begin position="12"/>
        <end position="33"/>
    </location>
</feature>
<gene>
    <name evidence="2" type="ORF">KIN20_000950</name>
</gene>
<evidence type="ECO:0000256" key="1">
    <source>
        <dbReference type="SAM" id="MobiDB-lite"/>
    </source>
</evidence>
<dbReference type="AlphaFoldDB" id="A0AAD5QGI1"/>
<dbReference type="Proteomes" id="UP001196413">
    <property type="component" value="Unassembled WGS sequence"/>
</dbReference>